<dbReference type="PANTHER" id="PTHR34351:SF2">
    <property type="entry name" value="DUF58 DOMAIN-CONTAINING PROTEIN"/>
    <property type="match status" value="1"/>
</dbReference>
<dbReference type="EMBL" id="AUZY01009160">
    <property type="protein sequence ID" value="EQD43275.1"/>
    <property type="molecule type" value="Genomic_DNA"/>
</dbReference>
<dbReference type="Pfam" id="PF01882">
    <property type="entry name" value="DUF58"/>
    <property type="match status" value="1"/>
</dbReference>
<proteinExistence type="predicted"/>
<feature type="non-terminal residue" evidence="3">
    <location>
        <position position="1"/>
    </location>
</feature>
<comment type="caution">
    <text evidence="3">The sequence shown here is derived from an EMBL/GenBank/DDBJ whole genome shotgun (WGS) entry which is preliminary data.</text>
</comment>
<feature type="region of interest" description="Disordered" evidence="1">
    <location>
        <begin position="31"/>
        <end position="57"/>
    </location>
</feature>
<gene>
    <name evidence="3" type="ORF">B1B_13894</name>
</gene>
<protein>
    <recommendedName>
        <fullName evidence="2">DUF58 domain-containing protein</fullName>
    </recommendedName>
</protein>
<evidence type="ECO:0000259" key="2">
    <source>
        <dbReference type="Pfam" id="PF01882"/>
    </source>
</evidence>
<evidence type="ECO:0000256" key="1">
    <source>
        <dbReference type="SAM" id="MobiDB-lite"/>
    </source>
</evidence>
<reference evidence="3" key="2">
    <citation type="journal article" date="2014" name="ISME J.">
        <title>Microbial stratification in low pH oxic and suboxic macroscopic growths along an acid mine drainage.</title>
        <authorList>
            <person name="Mendez-Garcia C."/>
            <person name="Mesa V."/>
            <person name="Sprenger R.R."/>
            <person name="Richter M."/>
            <person name="Diez M.S."/>
            <person name="Solano J."/>
            <person name="Bargiela R."/>
            <person name="Golyshina O.V."/>
            <person name="Manteca A."/>
            <person name="Ramos J.L."/>
            <person name="Gallego J.R."/>
            <person name="Llorente I."/>
            <person name="Martins Dos Santos V.A."/>
            <person name="Jensen O.N."/>
            <person name="Pelaez A.I."/>
            <person name="Sanchez J."/>
            <person name="Ferrer M."/>
        </authorList>
    </citation>
    <scope>NUCLEOTIDE SEQUENCE</scope>
</reference>
<reference evidence="3" key="1">
    <citation type="submission" date="2013-08" db="EMBL/GenBank/DDBJ databases">
        <authorList>
            <person name="Mendez C."/>
            <person name="Richter M."/>
            <person name="Ferrer M."/>
            <person name="Sanchez J."/>
        </authorList>
    </citation>
    <scope>NUCLEOTIDE SEQUENCE</scope>
</reference>
<feature type="domain" description="DUF58" evidence="2">
    <location>
        <begin position="52"/>
        <end position="215"/>
    </location>
</feature>
<evidence type="ECO:0000313" key="3">
    <source>
        <dbReference type="EMBL" id="EQD43275.1"/>
    </source>
</evidence>
<sequence length="260" mass="27756">FPRTVRFGSQGSVVVYPAVYPMPDLAFSGARAGLDSDRGGRPRDLPPSASGIREHDPSDGINRIHWISTARKGRLMSRTFDAEEGSDLLVALDLRRGLHHGSAPESSLEYAVTMAASVVHGALRHGRAVALLATGRALTSLAAGRGAPQQKLIMETLALAQADGQVGLGEVLARHLPAWRSRGHVVLVTSDPSGEWVEAIAACSQAGHRAVAVYIDALSFAHQPSITPIPAQWRLILDIWTIRQGDDLARLDPIVGRAVV</sequence>
<organism evidence="3">
    <name type="scientific">mine drainage metagenome</name>
    <dbReference type="NCBI Taxonomy" id="410659"/>
    <lineage>
        <taxon>unclassified sequences</taxon>
        <taxon>metagenomes</taxon>
        <taxon>ecological metagenomes</taxon>
    </lineage>
</organism>
<name>T1AMI2_9ZZZZ</name>
<dbReference type="InterPro" id="IPR002881">
    <property type="entry name" value="DUF58"/>
</dbReference>
<feature type="compositionally biased region" description="Basic and acidic residues" evidence="1">
    <location>
        <begin position="34"/>
        <end position="44"/>
    </location>
</feature>
<dbReference type="AlphaFoldDB" id="T1AMI2"/>
<accession>T1AMI2</accession>
<dbReference type="PANTHER" id="PTHR34351">
    <property type="entry name" value="SLR1927 PROTEIN-RELATED"/>
    <property type="match status" value="1"/>
</dbReference>